<dbReference type="InterPro" id="IPR024534">
    <property type="entry name" value="JetD_C"/>
</dbReference>
<dbReference type="Pfam" id="PF09983">
    <property type="entry name" value="JetD_C"/>
    <property type="match status" value="1"/>
</dbReference>
<evidence type="ECO:0000259" key="2">
    <source>
        <dbReference type="Pfam" id="PF11795"/>
    </source>
</evidence>
<dbReference type="EMBL" id="BAABKI010000016">
    <property type="protein sequence ID" value="GAA5174131.1"/>
    <property type="molecule type" value="Genomic_DNA"/>
</dbReference>
<proteinExistence type="predicted"/>
<dbReference type="Pfam" id="PF11795">
    <property type="entry name" value="DUF3322"/>
    <property type="match status" value="1"/>
</dbReference>
<dbReference type="RefSeq" id="WP_031384093.1">
    <property type="nucleotide sequence ID" value="NZ_BAABKI010000011.1"/>
</dbReference>
<sequence>MSWTSPADLRQQMEKVWLRGDILRARLNGEPLFPLTLRLRKPAAGDITERFAEVADWVRVLRESSKDKKGFGYTVHWRQRRHRVQGANDLPDAITVDTEDDALRWLGRRDDAARFSRLAERSLAMFPALRSGLCRRPLRALEHEPVWDDLLAVLAWFQAHPRPAVYLRELDIPGIHTKFIETHRGLLGELLDPVLPAGAIDAGATGVRGFNRRYGLRDKPVPIRFRLLDERLAIQGLTDLTVPVEQLARFDPGADTVFITENEINGLAFPPFPNALVIFGLGYRVEALRHLPWLAAKRLYYWGDIDTHGFAILNRFRHAFPHARSLLMDRATFEAHRPVWGREDDAKRFNGALANLTEAESDVFETLRENRLAPALRLEQEHIAQGWLLEALNRLT</sequence>
<feature type="domain" description="DUF3322" evidence="2">
    <location>
        <begin position="6"/>
        <end position="192"/>
    </location>
</feature>
<evidence type="ECO:0000313" key="4">
    <source>
        <dbReference type="EMBL" id="GAA5174131.1"/>
    </source>
</evidence>
<dbReference type="PIRSF" id="PIRSF028408">
    <property type="entry name" value="UCP028408"/>
    <property type="match status" value="1"/>
</dbReference>
<accession>A0ABP9RAN4</accession>
<gene>
    <name evidence="3" type="ORF">GCM10023342_10150</name>
    <name evidence="4" type="ORF">GCM10023342_14340</name>
</gene>
<evidence type="ECO:0000313" key="3">
    <source>
        <dbReference type="EMBL" id="GAA5172815.1"/>
    </source>
</evidence>
<organism evidence="4 5">
    <name type="scientific">Modicisalibacter zincidurans</name>
    <dbReference type="NCBI Taxonomy" id="1178777"/>
    <lineage>
        <taxon>Bacteria</taxon>
        <taxon>Pseudomonadati</taxon>
        <taxon>Pseudomonadota</taxon>
        <taxon>Gammaproteobacteria</taxon>
        <taxon>Oceanospirillales</taxon>
        <taxon>Halomonadaceae</taxon>
        <taxon>Modicisalibacter</taxon>
    </lineage>
</organism>
<dbReference type="EMBL" id="BAABKI010000011">
    <property type="protein sequence ID" value="GAA5172815.1"/>
    <property type="molecule type" value="Genomic_DNA"/>
</dbReference>
<reference evidence="4" key="3">
    <citation type="submission" date="2023-12" db="EMBL/GenBank/DDBJ databases">
        <authorList>
            <person name="Sun Q."/>
            <person name="Inoue M."/>
        </authorList>
    </citation>
    <scope>NUCLEOTIDE SEQUENCE</scope>
    <source>
        <strain evidence="4">JCM 18472</strain>
    </source>
</reference>
<name>A0ABP9RAN4_9GAMM</name>
<protein>
    <submittedName>
        <fullName evidence="4">DUF3322 and DUF2220 domain-containing protein</fullName>
    </submittedName>
</protein>
<dbReference type="InterPro" id="IPR014544">
    <property type="entry name" value="UCP028408"/>
</dbReference>
<reference evidence="4" key="1">
    <citation type="journal article" date="2014" name="Int. J. Syst. Evol. Microbiol.">
        <title>Complete genome of a new Firmicutes species belonging to the dominant human colonic microbiota ('Ruminococcus bicirculans') reveals two chromosomes and a selective capacity to utilize plant glucans.</title>
        <authorList>
            <consortium name="NISC Comparative Sequencing Program"/>
            <person name="Wegmann U."/>
            <person name="Louis P."/>
            <person name="Goesmann A."/>
            <person name="Henrissat B."/>
            <person name="Duncan S.H."/>
            <person name="Flint H.J."/>
        </authorList>
    </citation>
    <scope>NUCLEOTIDE SEQUENCE</scope>
    <source>
        <strain evidence="4">JCM 18472</strain>
    </source>
</reference>
<keyword evidence="5" id="KW-1185">Reference proteome</keyword>
<comment type="caution">
    <text evidence="4">The sequence shown here is derived from an EMBL/GenBank/DDBJ whole genome shotgun (WGS) entry which is preliminary data.</text>
</comment>
<reference evidence="5" key="2">
    <citation type="journal article" date="2019" name="Int. J. Syst. Evol. Microbiol.">
        <title>The Global Catalogue of Microorganisms (GCM) 10K type strain sequencing project: providing services to taxonomists for standard genome sequencing and annotation.</title>
        <authorList>
            <consortium name="The Broad Institute Genomics Platform"/>
            <consortium name="The Broad Institute Genome Sequencing Center for Infectious Disease"/>
            <person name="Wu L."/>
            <person name="Ma J."/>
        </authorList>
    </citation>
    <scope>NUCLEOTIDE SEQUENCE [LARGE SCALE GENOMIC DNA]</scope>
    <source>
        <strain evidence="5">JCM 18472</strain>
    </source>
</reference>
<evidence type="ECO:0000313" key="5">
    <source>
        <dbReference type="Proteomes" id="UP001500074"/>
    </source>
</evidence>
<evidence type="ECO:0000259" key="1">
    <source>
        <dbReference type="Pfam" id="PF09983"/>
    </source>
</evidence>
<dbReference type="InterPro" id="IPR024537">
    <property type="entry name" value="DUF3322"/>
</dbReference>
<feature type="domain" description="Wadjet protein JetD C-terminal" evidence="1">
    <location>
        <begin position="215"/>
        <end position="392"/>
    </location>
</feature>
<dbReference type="Proteomes" id="UP001500074">
    <property type="component" value="Unassembled WGS sequence"/>
</dbReference>